<protein>
    <submittedName>
        <fullName evidence="2">Uncharacterized protein</fullName>
    </submittedName>
</protein>
<organism evidence="2 3">
    <name type="scientific">Diploscapter pachys</name>
    <dbReference type="NCBI Taxonomy" id="2018661"/>
    <lineage>
        <taxon>Eukaryota</taxon>
        <taxon>Metazoa</taxon>
        <taxon>Ecdysozoa</taxon>
        <taxon>Nematoda</taxon>
        <taxon>Chromadorea</taxon>
        <taxon>Rhabditida</taxon>
        <taxon>Rhabditina</taxon>
        <taxon>Rhabditomorpha</taxon>
        <taxon>Rhabditoidea</taxon>
        <taxon>Rhabditidae</taxon>
        <taxon>Diploscapter</taxon>
    </lineage>
</organism>
<evidence type="ECO:0000313" key="3">
    <source>
        <dbReference type="Proteomes" id="UP000218231"/>
    </source>
</evidence>
<gene>
    <name evidence="2" type="ORF">WR25_16539</name>
</gene>
<feature type="region of interest" description="Disordered" evidence="1">
    <location>
        <begin position="68"/>
        <end position="98"/>
    </location>
</feature>
<sequence>MKEGEVRVRACGRVGQRHVKVVDEHRETARVCKKRRSAIFPSSLRSPCPFFHACSCFTLGQATGTERYDWASSKKHKAESRQKEAGKARDRRDGEAGK</sequence>
<reference evidence="2 3" key="1">
    <citation type="journal article" date="2017" name="Curr. Biol.">
        <title>Genome architecture and evolution of a unichromosomal asexual nematode.</title>
        <authorList>
            <person name="Fradin H."/>
            <person name="Zegar C."/>
            <person name="Gutwein M."/>
            <person name="Lucas J."/>
            <person name="Kovtun M."/>
            <person name="Corcoran D."/>
            <person name="Baugh L.R."/>
            <person name="Kiontke K."/>
            <person name="Gunsalus K."/>
            <person name="Fitch D.H."/>
            <person name="Piano F."/>
        </authorList>
    </citation>
    <scope>NUCLEOTIDE SEQUENCE [LARGE SCALE GENOMIC DNA]</scope>
    <source>
        <strain evidence="2">PF1309</strain>
    </source>
</reference>
<evidence type="ECO:0000313" key="2">
    <source>
        <dbReference type="EMBL" id="PAV65056.1"/>
    </source>
</evidence>
<proteinExistence type="predicted"/>
<keyword evidence="3" id="KW-1185">Reference proteome</keyword>
<dbReference type="EMBL" id="LIAE01010227">
    <property type="protein sequence ID" value="PAV65056.1"/>
    <property type="molecule type" value="Genomic_DNA"/>
</dbReference>
<feature type="compositionally biased region" description="Basic and acidic residues" evidence="1">
    <location>
        <begin position="79"/>
        <end position="98"/>
    </location>
</feature>
<dbReference type="AlphaFoldDB" id="A0A2A2JTH1"/>
<accession>A0A2A2JTH1</accession>
<comment type="caution">
    <text evidence="2">The sequence shown here is derived from an EMBL/GenBank/DDBJ whole genome shotgun (WGS) entry which is preliminary data.</text>
</comment>
<name>A0A2A2JTH1_9BILA</name>
<evidence type="ECO:0000256" key="1">
    <source>
        <dbReference type="SAM" id="MobiDB-lite"/>
    </source>
</evidence>
<dbReference type="Proteomes" id="UP000218231">
    <property type="component" value="Unassembled WGS sequence"/>
</dbReference>